<evidence type="ECO:0000256" key="1">
    <source>
        <dbReference type="SAM" id="MobiDB-lite"/>
    </source>
</evidence>
<reference evidence="2" key="2">
    <citation type="submission" date="2023-06" db="EMBL/GenBank/DDBJ databases">
        <authorList>
            <consortium name="Lawrence Berkeley National Laboratory"/>
            <person name="Haridas S."/>
            <person name="Hensen N."/>
            <person name="Bonometti L."/>
            <person name="Westerberg I."/>
            <person name="Brannstrom I.O."/>
            <person name="Guillou S."/>
            <person name="Cros-Aarteil S."/>
            <person name="Calhoun S."/>
            <person name="Kuo A."/>
            <person name="Mondo S."/>
            <person name="Pangilinan J."/>
            <person name="Riley R."/>
            <person name="Labutti K."/>
            <person name="Andreopoulos B."/>
            <person name="Lipzen A."/>
            <person name="Chen C."/>
            <person name="Yanf M."/>
            <person name="Daum C."/>
            <person name="Ng V."/>
            <person name="Clum A."/>
            <person name="Steindorff A."/>
            <person name="Ohm R."/>
            <person name="Martin F."/>
            <person name="Silar P."/>
            <person name="Natvig D."/>
            <person name="Lalanne C."/>
            <person name="Gautier V."/>
            <person name="Ament-Velasquez S.L."/>
            <person name="Kruys A."/>
            <person name="Hutchinson M.I."/>
            <person name="Powell A.J."/>
            <person name="Barry K."/>
            <person name="Miller A.N."/>
            <person name="Grigoriev I.V."/>
            <person name="Debuchy R."/>
            <person name="Gladieux P."/>
            <person name="Thoren M.H."/>
            <person name="Johannesson H."/>
        </authorList>
    </citation>
    <scope>NUCLEOTIDE SEQUENCE</scope>
    <source>
        <strain evidence="2">CBS 168.71</strain>
    </source>
</reference>
<gene>
    <name evidence="2" type="ORF">B0H64DRAFT_395077</name>
</gene>
<dbReference type="AlphaFoldDB" id="A0AAE0HFB3"/>
<accession>A0AAE0HFB3</accession>
<feature type="compositionally biased region" description="Basic and acidic residues" evidence="1">
    <location>
        <begin position="72"/>
        <end position="82"/>
    </location>
</feature>
<feature type="region of interest" description="Disordered" evidence="1">
    <location>
        <begin position="367"/>
        <end position="386"/>
    </location>
</feature>
<reference evidence="2" key="1">
    <citation type="journal article" date="2023" name="Mol. Phylogenet. Evol.">
        <title>Genome-scale phylogeny and comparative genomics of the fungal order Sordariales.</title>
        <authorList>
            <person name="Hensen N."/>
            <person name="Bonometti L."/>
            <person name="Westerberg I."/>
            <person name="Brannstrom I.O."/>
            <person name="Guillou S."/>
            <person name="Cros-Aarteil S."/>
            <person name="Calhoun S."/>
            <person name="Haridas S."/>
            <person name="Kuo A."/>
            <person name="Mondo S."/>
            <person name="Pangilinan J."/>
            <person name="Riley R."/>
            <person name="LaButti K."/>
            <person name="Andreopoulos B."/>
            <person name="Lipzen A."/>
            <person name="Chen C."/>
            <person name="Yan M."/>
            <person name="Daum C."/>
            <person name="Ng V."/>
            <person name="Clum A."/>
            <person name="Steindorff A."/>
            <person name="Ohm R.A."/>
            <person name="Martin F."/>
            <person name="Silar P."/>
            <person name="Natvig D.O."/>
            <person name="Lalanne C."/>
            <person name="Gautier V."/>
            <person name="Ament-Velasquez S.L."/>
            <person name="Kruys A."/>
            <person name="Hutchinson M.I."/>
            <person name="Powell A.J."/>
            <person name="Barry K."/>
            <person name="Miller A.N."/>
            <person name="Grigoriev I.V."/>
            <person name="Debuchy R."/>
            <person name="Gladieux P."/>
            <person name="Hiltunen Thoren M."/>
            <person name="Johannesson H."/>
        </authorList>
    </citation>
    <scope>NUCLEOTIDE SEQUENCE</scope>
    <source>
        <strain evidence="2">CBS 168.71</strain>
    </source>
</reference>
<dbReference type="GeneID" id="87840677"/>
<feature type="region of interest" description="Disordered" evidence="1">
    <location>
        <begin position="1"/>
        <end position="91"/>
    </location>
</feature>
<organism evidence="2 3">
    <name type="scientific">Chaetomium fimeti</name>
    <dbReference type="NCBI Taxonomy" id="1854472"/>
    <lineage>
        <taxon>Eukaryota</taxon>
        <taxon>Fungi</taxon>
        <taxon>Dikarya</taxon>
        <taxon>Ascomycota</taxon>
        <taxon>Pezizomycotina</taxon>
        <taxon>Sordariomycetes</taxon>
        <taxon>Sordariomycetidae</taxon>
        <taxon>Sordariales</taxon>
        <taxon>Chaetomiaceae</taxon>
        <taxon>Chaetomium</taxon>
    </lineage>
</organism>
<name>A0AAE0HFB3_9PEZI</name>
<dbReference type="EMBL" id="JAUEPN010000004">
    <property type="protein sequence ID" value="KAK3295350.1"/>
    <property type="molecule type" value="Genomic_DNA"/>
</dbReference>
<dbReference type="Proteomes" id="UP001278766">
    <property type="component" value="Unassembled WGS sequence"/>
</dbReference>
<keyword evidence="3" id="KW-1185">Reference proteome</keyword>
<feature type="compositionally biased region" description="Low complexity" evidence="1">
    <location>
        <begin position="17"/>
        <end position="32"/>
    </location>
</feature>
<feature type="compositionally biased region" description="Polar residues" evidence="1">
    <location>
        <begin position="48"/>
        <end position="71"/>
    </location>
</feature>
<evidence type="ECO:0000313" key="3">
    <source>
        <dbReference type="Proteomes" id="UP001278766"/>
    </source>
</evidence>
<comment type="caution">
    <text evidence="2">The sequence shown here is derived from an EMBL/GenBank/DDBJ whole genome shotgun (WGS) entry which is preliminary data.</text>
</comment>
<sequence>MSWSSFAIPTRRIPTVASDSDPDTSTLSSATPWDQTSARAQPIPCQGRTLTHTDSGYGTEDSSAFVSPSVKNRSELSQRNGEESQNIPVRSVPLPGKEELQIFRTEVDGVYNARFREIAPEIQRQLVKSTQQGLPLFQSSSRARSRRQMTMSLRLMTVGRTVETARPSIVVFLPGEGASRVETLLEQPFLRSLYRPDDGITPSFDVVVVGQPPRKRLRRDIRVTWDTSLSKQRDLPTYCGARICLKTPLGTSAMATLGGVVKLTYGPRDFKLVGMTAGHVLEELFYLEEAECPDGPVTEDTQARLDPFNFNHHQTVGKMLSPYPPTDAADDDMPSETTDIRTPSCDWALFDIDPTLRIRPNLLRRSGSTAVHHHHPGRWAAGPNSGMVNGRTMTTAPAASFPSAEPIEVALLGGSTPHSQCGSGGSGGTMLGVLSHVPGGIMLDASHGFVDAYLLELDEGQAPLRDGDSGAWVVNPVSMEVYGHVVATDATGDAYVLPLHRSFEEMRAVLPGVEAVDLPRTADLLDVALRASTASACGGAGVRGGGVMTGECPRERRASEVFLLCDGWKLRDLKRSSLYHDGDSGYGSTGSVGSTLDSGSPFDVTGEDELWDFGLAEEADCLF</sequence>
<dbReference type="RefSeq" id="XP_062658864.1">
    <property type="nucleotide sequence ID" value="XM_062803729.1"/>
</dbReference>
<protein>
    <submittedName>
        <fullName evidence="2">Uncharacterized protein</fullName>
    </submittedName>
</protein>
<evidence type="ECO:0000313" key="2">
    <source>
        <dbReference type="EMBL" id="KAK3295350.1"/>
    </source>
</evidence>
<proteinExistence type="predicted"/>